<proteinExistence type="predicted"/>
<evidence type="ECO:0000313" key="2">
    <source>
        <dbReference type="EMBL" id="RDX39408.1"/>
    </source>
</evidence>
<evidence type="ECO:0000313" key="3">
    <source>
        <dbReference type="Proteomes" id="UP000256964"/>
    </source>
</evidence>
<reference evidence="2 3" key="1">
    <citation type="journal article" date="2018" name="Biotechnol. Biofuels">
        <title>Integrative visual omics of the white-rot fungus Polyporus brumalis exposes the biotechnological potential of its oxidative enzymes for delignifying raw plant biomass.</title>
        <authorList>
            <person name="Miyauchi S."/>
            <person name="Rancon A."/>
            <person name="Drula E."/>
            <person name="Hage H."/>
            <person name="Chaduli D."/>
            <person name="Favel A."/>
            <person name="Grisel S."/>
            <person name="Henrissat B."/>
            <person name="Herpoel-Gimbert I."/>
            <person name="Ruiz-Duenas F.J."/>
            <person name="Chevret D."/>
            <person name="Hainaut M."/>
            <person name="Lin J."/>
            <person name="Wang M."/>
            <person name="Pangilinan J."/>
            <person name="Lipzen A."/>
            <person name="Lesage-Meessen L."/>
            <person name="Navarro D."/>
            <person name="Riley R."/>
            <person name="Grigoriev I.V."/>
            <person name="Zhou S."/>
            <person name="Raouche S."/>
            <person name="Rosso M.N."/>
        </authorList>
    </citation>
    <scope>NUCLEOTIDE SEQUENCE [LARGE SCALE GENOMIC DNA]</scope>
    <source>
        <strain evidence="2 3">BRFM 1820</strain>
    </source>
</reference>
<feature type="compositionally biased region" description="Basic and acidic residues" evidence="1">
    <location>
        <begin position="140"/>
        <end position="150"/>
    </location>
</feature>
<dbReference type="EMBL" id="KZ857910">
    <property type="protein sequence ID" value="RDX39408.1"/>
    <property type="molecule type" value="Genomic_DNA"/>
</dbReference>
<gene>
    <name evidence="2" type="ORF">OH76DRAFT_1424351</name>
</gene>
<feature type="compositionally biased region" description="Polar residues" evidence="1">
    <location>
        <begin position="87"/>
        <end position="102"/>
    </location>
</feature>
<protein>
    <submittedName>
        <fullName evidence="2">Uncharacterized protein</fullName>
    </submittedName>
</protein>
<feature type="region of interest" description="Disordered" evidence="1">
    <location>
        <begin position="77"/>
        <end position="150"/>
    </location>
</feature>
<dbReference type="Proteomes" id="UP000256964">
    <property type="component" value="Unassembled WGS sequence"/>
</dbReference>
<organism evidence="2 3">
    <name type="scientific">Lentinus brumalis</name>
    <dbReference type="NCBI Taxonomy" id="2498619"/>
    <lineage>
        <taxon>Eukaryota</taxon>
        <taxon>Fungi</taxon>
        <taxon>Dikarya</taxon>
        <taxon>Basidiomycota</taxon>
        <taxon>Agaricomycotina</taxon>
        <taxon>Agaricomycetes</taxon>
        <taxon>Polyporales</taxon>
        <taxon>Polyporaceae</taxon>
        <taxon>Lentinus</taxon>
    </lineage>
</organism>
<accession>A0A371CGJ9</accession>
<name>A0A371CGJ9_9APHY</name>
<dbReference type="AlphaFoldDB" id="A0A371CGJ9"/>
<keyword evidence="3" id="KW-1185">Reference proteome</keyword>
<evidence type="ECO:0000256" key="1">
    <source>
        <dbReference type="SAM" id="MobiDB-lite"/>
    </source>
</evidence>
<feature type="non-terminal residue" evidence="2">
    <location>
        <position position="1"/>
    </location>
</feature>
<feature type="compositionally biased region" description="Low complexity" evidence="1">
    <location>
        <begin position="103"/>
        <end position="114"/>
    </location>
</feature>
<sequence>MEEAIVEQMQQDPAHAAQVSRESVPFFGTQHPFPTLSAPSYDLHHRFQMLEQEVMHLRQGHANLTAGHVHLTGEVAQLRSHPGPGSTGVSSQMGETSHICLTSRSSPHASSAHSDNLREALRQAVKPTTSLLPGEPLGFDCERSPDDFER</sequence>